<comment type="caution">
    <text evidence="6">The sequence shown here is derived from an EMBL/GenBank/DDBJ whole genome shotgun (WGS) entry which is preliminary data.</text>
</comment>
<keyword evidence="6" id="KW-0456">Lyase</keyword>
<dbReference type="AlphaFoldDB" id="A0A135ID10"/>
<dbReference type="Proteomes" id="UP000070529">
    <property type="component" value="Unassembled WGS sequence"/>
</dbReference>
<evidence type="ECO:0000256" key="3">
    <source>
        <dbReference type="ARBA" id="ARBA00032460"/>
    </source>
</evidence>
<dbReference type="RefSeq" id="WP_067411423.1">
    <property type="nucleotide sequence ID" value="NZ_LNTY01000006.1"/>
</dbReference>
<dbReference type="GO" id="GO:0019243">
    <property type="term" value="P:methylglyoxal catabolic process to D-lactate via S-lactoyl-glutathione"/>
    <property type="evidence" value="ECO:0007669"/>
    <property type="project" value="TreeGrafter"/>
</dbReference>
<dbReference type="PANTHER" id="PTHR46036:SF5">
    <property type="entry name" value="LACTOYLGLUTATHIONE LYASE"/>
    <property type="match status" value="1"/>
</dbReference>
<gene>
    <name evidence="6" type="ORF">ATN88_06345</name>
</gene>
<feature type="domain" description="VOC" evidence="5">
    <location>
        <begin position="3"/>
        <end position="126"/>
    </location>
</feature>
<accession>A0A135ID10</accession>
<dbReference type="Pfam" id="PF00903">
    <property type="entry name" value="Glyoxalase"/>
    <property type="match status" value="1"/>
</dbReference>
<dbReference type="OrthoDB" id="9789841at2"/>
<dbReference type="PROSITE" id="PS51819">
    <property type="entry name" value="VOC"/>
    <property type="match status" value="1"/>
</dbReference>
<organism evidence="6 7">
    <name type="scientific">Enterovibrio coralii</name>
    <dbReference type="NCBI Taxonomy" id="294935"/>
    <lineage>
        <taxon>Bacteria</taxon>
        <taxon>Pseudomonadati</taxon>
        <taxon>Pseudomonadota</taxon>
        <taxon>Gammaproteobacteria</taxon>
        <taxon>Vibrionales</taxon>
        <taxon>Vibrionaceae</taxon>
        <taxon>Enterovibrio</taxon>
    </lineage>
</organism>
<dbReference type="InterPro" id="IPR004360">
    <property type="entry name" value="Glyas_Fos-R_dOase_dom"/>
</dbReference>
<evidence type="ECO:0000313" key="7">
    <source>
        <dbReference type="Proteomes" id="UP000070529"/>
    </source>
</evidence>
<reference evidence="6 7" key="1">
    <citation type="submission" date="2015-11" db="EMBL/GenBank/DDBJ databases">
        <title>Genomic Taxonomy of the Vibrionaceae.</title>
        <authorList>
            <person name="Gomez-Gil B."/>
            <person name="Enciso-Ibarra J."/>
        </authorList>
    </citation>
    <scope>NUCLEOTIDE SEQUENCE [LARGE SCALE GENOMIC DNA]</scope>
    <source>
        <strain evidence="6 7">CAIM 912</strain>
    </source>
</reference>
<dbReference type="InterPro" id="IPR029068">
    <property type="entry name" value="Glyas_Bleomycin-R_OHBP_Dase"/>
</dbReference>
<dbReference type="EMBL" id="LNTY01000006">
    <property type="protein sequence ID" value="KXF83295.1"/>
    <property type="molecule type" value="Genomic_DNA"/>
</dbReference>
<dbReference type="PANTHER" id="PTHR46036">
    <property type="entry name" value="LACTOYLGLUTATHIONE LYASE"/>
    <property type="match status" value="1"/>
</dbReference>
<evidence type="ECO:0000259" key="5">
    <source>
        <dbReference type="PROSITE" id="PS51819"/>
    </source>
</evidence>
<dbReference type="GO" id="GO:0005737">
    <property type="term" value="C:cytoplasm"/>
    <property type="evidence" value="ECO:0007669"/>
    <property type="project" value="TreeGrafter"/>
</dbReference>
<dbReference type="InterPro" id="IPR037523">
    <property type="entry name" value="VOC_core"/>
</dbReference>
<dbReference type="GO" id="GO:0004462">
    <property type="term" value="F:lactoylglutathione lyase activity"/>
    <property type="evidence" value="ECO:0007669"/>
    <property type="project" value="TreeGrafter"/>
</dbReference>
<name>A0A135ID10_9GAMM</name>
<dbReference type="SUPFAM" id="SSF54593">
    <property type="entry name" value="Glyoxalase/Bleomycin resistance protein/Dihydroxybiphenyl dioxygenase"/>
    <property type="match status" value="1"/>
</dbReference>
<proteinExistence type="predicted"/>
<evidence type="ECO:0000313" key="6">
    <source>
        <dbReference type="EMBL" id="KXF83295.1"/>
    </source>
</evidence>
<dbReference type="Gene3D" id="3.10.180.10">
    <property type="entry name" value="2,3-Dihydroxybiphenyl 1,2-Dioxygenase, domain 1"/>
    <property type="match status" value="1"/>
</dbReference>
<evidence type="ECO:0000256" key="2">
    <source>
        <dbReference type="ARBA" id="ARBA00030892"/>
    </source>
</evidence>
<evidence type="ECO:0000256" key="1">
    <source>
        <dbReference type="ARBA" id="ARBA00030291"/>
    </source>
</evidence>
<keyword evidence="7" id="KW-1185">Reference proteome</keyword>
<evidence type="ECO:0000256" key="4">
    <source>
        <dbReference type="ARBA" id="ARBA00033298"/>
    </source>
</evidence>
<sequence>MAKAIHSMIRVLDPEISIHFYKAALNLDVDARFDFDGFSLIYLRNPETTFELELTHNHSNTEPYTHGSGYGHLAVSVSDIESSHAALVEKGLSPTLIKSMSYQNKPMATFFFLTDPDGYKIEFIERSGRFASV</sequence>
<protein>
    <recommendedName>
        <fullName evidence="2">Aldoketomutase</fullName>
    </recommendedName>
    <alternativeName>
        <fullName evidence="1">Ketone-aldehyde mutase</fullName>
    </alternativeName>
    <alternativeName>
        <fullName evidence="3">Methylglyoxalase</fullName>
    </alternativeName>
    <alternativeName>
        <fullName evidence="4">S-D-lactoylglutathione methylglyoxal lyase</fullName>
    </alternativeName>
</protein>
<dbReference type="STRING" id="294935.ATN88_06345"/>